<keyword evidence="3" id="KW-1185">Reference proteome</keyword>
<name>A0A1V0TIV7_9ACTN</name>
<evidence type="ECO:0000259" key="1">
    <source>
        <dbReference type="PROSITE" id="PS51819"/>
    </source>
</evidence>
<dbReference type="Gene3D" id="3.10.180.10">
    <property type="entry name" value="2,3-Dihydroxybiphenyl 1,2-Dioxygenase, domain 1"/>
    <property type="match status" value="1"/>
</dbReference>
<dbReference type="InterPro" id="IPR052164">
    <property type="entry name" value="Anthracycline_SecMetBiosynth"/>
</dbReference>
<accession>A0A1V0TIV7</accession>
<gene>
    <name evidence="2" type="ORF">B1H19_00410</name>
</gene>
<dbReference type="InterPro" id="IPR029068">
    <property type="entry name" value="Glyas_Bleomycin-R_OHBP_Dase"/>
</dbReference>
<evidence type="ECO:0000313" key="2">
    <source>
        <dbReference type="EMBL" id="ARF52866.1"/>
    </source>
</evidence>
<dbReference type="Pfam" id="PF00903">
    <property type="entry name" value="Glyoxalase"/>
    <property type="match status" value="1"/>
</dbReference>
<keyword evidence="2" id="KW-0560">Oxidoreductase</keyword>
<sequence length="118" mass="12562">MINGAHTIIYASDAEAARAFFRDVLGLPHVDAGDGWLLFKSPPGELAVHPTDPHAAGVIELFLMCDDLAATVADLKAKGVEFTTDITEQRWGSVTTIAVPGAGTIGLYQPKHDTAYEL</sequence>
<dbReference type="STRING" id="553510.B1H19_00410"/>
<dbReference type="PROSITE" id="PS51819">
    <property type="entry name" value="VOC"/>
    <property type="match status" value="1"/>
</dbReference>
<dbReference type="InterPro" id="IPR004360">
    <property type="entry name" value="Glyas_Fos-R_dOase_dom"/>
</dbReference>
<reference evidence="2 3" key="1">
    <citation type="submission" date="2017-04" db="EMBL/GenBank/DDBJ databases">
        <title>Complete Genome Sequence of Streptomyces gilvosporeus F607, a Capable Producer of Natamycin.</title>
        <authorList>
            <person name="Zong G."/>
            <person name="Zhong C."/>
            <person name="Fu J."/>
            <person name="Qin R."/>
            <person name="Cao G."/>
        </authorList>
    </citation>
    <scope>NUCLEOTIDE SEQUENCE [LARGE SCALE GENOMIC DNA]</scope>
    <source>
        <strain evidence="2 3">F607</strain>
    </source>
</reference>
<protein>
    <submittedName>
        <fullName evidence="2">Extradiol dioxygenase</fullName>
    </submittedName>
</protein>
<dbReference type="InterPro" id="IPR037523">
    <property type="entry name" value="VOC_core"/>
</dbReference>
<dbReference type="PANTHER" id="PTHR33993">
    <property type="entry name" value="GLYOXALASE-RELATED"/>
    <property type="match status" value="1"/>
</dbReference>
<dbReference type="PANTHER" id="PTHR33993:SF2">
    <property type="entry name" value="VOC DOMAIN-CONTAINING PROTEIN"/>
    <property type="match status" value="1"/>
</dbReference>
<dbReference type="GO" id="GO:0051213">
    <property type="term" value="F:dioxygenase activity"/>
    <property type="evidence" value="ECO:0007669"/>
    <property type="project" value="UniProtKB-KW"/>
</dbReference>
<dbReference type="OrthoDB" id="2611891at2"/>
<feature type="domain" description="VOC" evidence="1">
    <location>
        <begin position="1"/>
        <end position="110"/>
    </location>
</feature>
<evidence type="ECO:0000313" key="3">
    <source>
        <dbReference type="Proteomes" id="UP000192726"/>
    </source>
</evidence>
<proteinExistence type="predicted"/>
<dbReference type="Proteomes" id="UP000192726">
    <property type="component" value="Chromosome"/>
</dbReference>
<dbReference type="AlphaFoldDB" id="A0A1V0TIV7"/>
<dbReference type="EMBL" id="CP020569">
    <property type="protein sequence ID" value="ARF52866.1"/>
    <property type="molecule type" value="Genomic_DNA"/>
</dbReference>
<dbReference type="SUPFAM" id="SSF54593">
    <property type="entry name" value="Glyoxalase/Bleomycin resistance protein/Dihydroxybiphenyl dioxygenase"/>
    <property type="match status" value="1"/>
</dbReference>
<keyword evidence="2" id="KW-0223">Dioxygenase</keyword>
<organism evidence="2 3">
    <name type="scientific">Streptomyces gilvosporeus</name>
    <dbReference type="NCBI Taxonomy" id="553510"/>
    <lineage>
        <taxon>Bacteria</taxon>
        <taxon>Bacillati</taxon>
        <taxon>Actinomycetota</taxon>
        <taxon>Actinomycetes</taxon>
        <taxon>Kitasatosporales</taxon>
        <taxon>Streptomycetaceae</taxon>
        <taxon>Streptomyces</taxon>
    </lineage>
</organism>
<dbReference type="KEGG" id="sgv:B1H19_00410"/>